<evidence type="ECO:0000313" key="4">
    <source>
        <dbReference type="EMBL" id="MFD2662940.1"/>
    </source>
</evidence>
<evidence type="ECO:0000256" key="2">
    <source>
        <dbReference type="ARBA" id="ARBA00022801"/>
    </source>
</evidence>
<evidence type="ECO:0000313" key="5">
    <source>
        <dbReference type="Proteomes" id="UP001597493"/>
    </source>
</evidence>
<keyword evidence="1" id="KW-0645">Protease</keyword>
<keyword evidence="2" id="KW-0378">Hydrolase</keyword>
<evidence type="ECO:0000256" key="3">
    <source>
        <dbReference type="ARBA" id="ARBA00022825"/>
    </source>
</evidence>
<dbReference type="SUPFAM" id="SSF52743">
    <property type="entry name" value="Subtilisin-like"/>
    <property type="match status" value="1"/>
</dbReference>
<name>A0ABW5R388_9BACL</name>
<dbReference type="InterPro" id="IPR036852">
    <property type="entry name" value="Peptidase_S8/S53_dom_sf"/>
</dbReference>
<keyword evidence="5" id="KW-1185">Reference proteome</keyword>
<protein>
    <recommendedName>
        <fullName evidence="6">Peptidase S8/S53 domain-containing protein</fullName>
    </recommendedName>
</protein>
<dbReference type="EMBL" id="JBHUMY010000035">
    <property type="protein sequence ID" value="MFD2662940.1"/>
    <property type="molecule type" value="Genomic_DNA"/>
</dbReference>
<accession>A0ABW5R388</accession>
<dbReference type="RefSeq" id="WP_379278061.1">
    <property type="nucleotide sequence ID" value="NZ_JBHUMY010000035.1"/>
</dbReference>
<feature type="non-terminal residue" evidence="4">
    <location>
        <position position="1"/>
    </location>
</feature>
<sequence length="223" mass="24151">VDKIGECIDPADFTGYSIVVPAIGKEAVKTGAKRGHLYRVLHSILAFGPDVEIHLLGGSPTEYLQYMIDNDLDIFSKSTTASWYNATNNGQEKRILSMGNVLITPTGNVSDGGLIDLARKHTFFSIGAARLVNGRPVVESYSCYDNQPAVDALFFSSLEIPDGEGGRMTTGSGTSFSAPAFAGLLACWRQSFFEQNGRKPTTTETNQFFANNCARISVADYDN</sequence>
<feature type="non-terminal residue" evidence="4">
    <location>
        <position position="223"/>
    </location>
</feature>
<gene>
    <name evidence="4" type="ORF">ACFSW5_22035</name>
</gene>
<evidence type="ECO:0008006" key="6">
    <source>
        <dbReference type="Google" id="ProtNLM"/>
    </source>
</evidence>
<dbReference type="Proteomes" id="UP001597493">
    <property type="component" value="Unassembled WGS sequence"/>
</dbReference>
<reference evidence="5" key="1">
    <citation type="journal article" date="2019" name="Int. J. Syst. Evol. Microbiol.">
        <title>The Global Catalogue of Microorganisms (GCM) 10K type strain sequencing project: providing services to taxonomists for standard genome sequencing and annotation.</title>
        <authorList>
            <consortium name="The Broad Institute Genomics Platform"/>
            <consortium name="The Broad Institute Genome Sequencing Center for Infectious Disease"/>
            <person name="Wu L."/>
            <person name="Ma J."/>
        </authorList>
    </citation>
    <scope>NUCLEOTIDE SEQUENCE [LARGE SCALE GENOMIC DNA]</scope>
    <source>
        <strain evidence="5">TISTR 1827</strain>
    </source>
</reference>
<comment type="caution">
    <text evidence="4">The sequence shown here is derived from an EMBL/GenBank/DDBJ whole genome shotgun (WGS) entry which is preliminary data.</text>
</comment>
<organism evidence="4 5">
    <name type="scientific">Paenibacillus thailandensis</name>
    <dbReference type="NCBI Taxonomy" id="393250"/>
    <lineage>
        <taxon>Bacteria</taxon>
        <taxon>Bacillati</taxon>
        <taxon>Bacillota</taxon>
        <taxon>Bacilli</taxon>
        <taxon>Bacillales</taxon>
        <taxon>Paenibacillaceae</taxon>
        <taxon>Paenibacillus</taxon>
    </lineage>
</organism>
<dbReference type="PROSITE" id="PS00138">
    <property type="entry name" value="SUBTILASE_SER"/>
    <property type="match status" value="1"/>
</dbReference>
<evidence type="ECO:0000256" key="1">
    <source>
        <dbReference type="ARBA" id="ARBA00022670"/>
    </source>
</evidence>
<dbReference type="Gene3D" id="3.40.50.200">
    <property type="entry name" value="Peptidase S8/S53 domain"/>
    <property type="match status" value="1"/>
</dbReference>
<keyword evidence="3" id="KW-0720">Serine protease</keyword>
<dbReference type="InterPro" id="IPR023828">
    <property type="entry name" value="Peptidase_S8_Ser-AS"/>
</dbReference>
<proteinExistence type="predicted"/>